<evidence type="ECO:0000313" key="2">
    <source>
        <dbReference type="EMBL" id="THD23129.1"/>
    </source>
</evidence>
<dbReference type="Gene3D" id="3.40.50.300">
    <property type="entry name" value="P-loop containing nucleotide triphosphate hydrolases"/>
    <property type="match status" value="1"/>
</dbReference>
<dbReference type="InterPro" id="IPR031314">
    <property type="entry name" value="DNK_dom"/>
</dbReference>
<feature type="domain" description="Deoxynucleoside kinase" evidence="1">
    <location>
        <begin position="70"/>
        <end position="292"/>
    </location>
</feature>
<accession>A0A4E0R458</accession>
<dbReference type="Proteomes" id="UP000230066">
    <property type="component" value="Unassembled WGS sequence"/>
</dbReference>
<dbReference type="EMBL" id="JXXN02002320">
    <property type="protein sequence ID" value="THD23129.1"/>
    <property type="molecule type" value="Genomic_DNA"/>
</dbReference>
<evidence type="ECO:0000313" key="3">
    <source>
        <dbReference type="Proteomes" id="UP000230066"/>
    </source>
</evidence>
<reference evidence="2" key="1">
    <citation type="submission" date="2019-03" db="EMBL/GenBank/DDBJ databases">
        <title>Improved annotation for the trematode Fasciola hepatica.</title>
        <authorList>
            <person name="Choi Y.-J."/>
            <person name="Martin J."/>
            <person name="Mitreva M."/>
        </authorList>
    </citation>
    <scope>NUCLEOTIDE SEQUENCE [LARGE SCALE GENOMIC DNA]</scope>
</reference>
<sequence>MVCVNPGVLLCLRCRPKMFRGFVRTLKLIETGDVTFKKPPPFDYMTKHFSIIKSMIDPTYARLNENTKVIAVEGNIASGKSQLASKLAGYFGMIHYPDPTEDDIYRINCRPPFDLRVHNALLPDSAKYYTTEMFWNEPDLMNKGKPLYLQYQYYIQRYWNYLKALCNLFNTGHGFIVDRSPFSEIAFSEALYKCGYMSEIAHRWFNQHHGVTVKHLWKPHLLIYVKATKEQIRERLKKRNIVRHRPWELNACNLTDKFLDAYTVALEKAYLSRMSRYSEILVVDGSTTDVHDDDDVRIIAQKMTEINLVGDHLLRDDYKLIEWRTGLFNDRAKINARAQFSDADRSFTKYFRNVKMPIDMQEGCYSFDDHEMQIAVLRMDPRTRYPPSSNPRYTGILNIMFNPFLTKRNFARDLPKDYLWL</sequence>
<dbReference type="GO" id="GO:0005739">
    <property type="term" value="C:mitochondrion"/>
    <property type="evidence" value="ECO:0007669"/>
    <property type="project" value="GOC"/>
</dbReference>
<protein>
    <submittedName>
        <fullName evidence="2">NADH dehydrogenase [ubiquinone] 1 alpha subcomplex subunit</fullName>
    </submittedName>
</protein>
<name>A0A4E0R458_FASHE</name>
<dbReference type="PANTHER" id="PTHR10513">
    <property type="entry name" value="DEOXYNUCLEOSIDE KINASE"/>
    <property type="match status" value="1"/>
</dbReference>
<proteinExistence type="predicted"/>
<dbReference type="GO" id="GO:0006120">
    <property type="term" value="P:mitochondrial electron transport, NADH to ubiquinone"/>
    <property type="evidence" value="ECO:0007669"/>
    <property type="project" value="TreeGrafter"/>
</dbReference>
<dbReference type="AlphaFoldDB" id="A0A4E0R458"/>
<gene>
    <name evidence="2" type="ORF">D915_005929</name>
</gene>
<keyword evidence="3" id="KW-1185">Reference proteome</keyword>
<dbReference type="InterPro" id="IPR027417">
    <property type="entry name" value="P-loop_NTPase"/>
</dbReference>
<dbReference type="Pfam" id="PF01712">
    <property type="entry name" value="dNK"/>
    <property type="match status" value="1"/>
</dbReference>
<comment type="caution">
    <text evidence="2">The sequence shown here is derived from an EMBL/GenBank/DDBJ whole genome shotgun (WGS) entry which is preliminary data.</text>
</comment>
<dbReference type="SUPFAM" id="SSF52540">
    <property type="entry name" value="P-loop containing nucleoside triphosphate hydrolases"/>
    <property type="match status" value="1"/>
</dbReference>
<dbReference type="InterPro" id="IPR050566">
    <property type="entry name" value="Deoxyribonucleoside_kinase"/>
</dbReference>
<organism evidence="2 3">
    <name type="scientific">Fasciola hepatica</name>
    <name type="common">Liver fluke</name>
    <dbReference type="NCBI Taxonomy" id="6192"/>
    <lineage>
        <taxon>Eukaryota</taxon>
        <taxon>Metazoa</taxon>
        <taxon>Spiralia</taxon>
        <taxon>Lophotrochozoa</taxon>
        <taxon>Platyhelminthes</taxon>
        <taxon>Trematoda</taxon>
        <taxon>Digenea</taxon>
        <taxon>Plagiorchiida</taxon>
        <taxon>Echinostomata</taxon>
        <taxon>Echinostomatoidea</taxon>
        <taxon>Fasciolidae</taxon>
        <taxon>Fasciola</taxon>
    </lineage>
</organism>
<dbReference type="PANTHER" id="PTHR10513:SF15">
    <property type="entry name" value="NADH DEHYDROGENASE [UBIQUINONE] 1 ALPHA SUBCOMPLEX SUBUNIT 10, MITOCHONDRIAL"/>
    <property type="match status" value="1"/>
</dbReference>
<evidence type="ECO:0000259" key="1">
    <source>
        <dbReference type="Pfam" id="PF01712"/>
    </source>
</evidence>